<name>A0AB73U4H5_MYCCH</name>
<dbReference type="EMBL" id="CP041150">
    <property type="protein sequence ID" value="QDF71853.1"/>
    <property type="molecule type" value="Genomic_DNA"/>
</dbReference>
<accession>A0AB73U4H5</accession>
<dbReference type="Proteomes" id="UP000317728">
    <property type="component" value="Chromosome"/>
</dbReference>
<evidence type="ECO:0000313" key="2">
    <source>
        <dbReference type="Proteomes" id="UP000317728"/>
    </source>
</evidence>
<evidence type="ECO:0008006" key="3">
    <source>
        <dbReference type="Google" id="ProtNLM"/>
    </source>
</evidence>
<dbReference type="AlphaFoldDB" id="A0AB73U4H5"/>
<proteinExistence type="predicted"/>
<reference evidence="1 2" key="1">
    <citation type="submission" date="2019-06" db="EMBL/GenBank/DDBJ databases">
        <title>Whole geneome sequnce of Mycobacteroides chelonae M77 isolated from bovine milk from Meghalaya, India.</title>
        <authorList>
            <person name="Vise E."/>
            <person name="Das S."/>
            <person name="Garg A."/>
            <person name="Ghatak S."/>
            <person name="Shakuntala I."/>
            <person name="Milton A.A.P."/>
            <person name="Karam A."/>
            <person name="Sanjukta R."/>
            <person name="Puro K."/>
            <person name="Sen A."/>
        </authorList>
    </citation>
    <scope>NUCLEOTIDE SEQUENCE [LARGE SCALE GENOMIC DNA]</scope>
    <source>
        <strain evidence="1 2">M77</strain>
    </source>
</reference>
<sequence length="495" mass="53128">MTRVDPAAVLTAARNINIVGLQLTDAVTKATNNLSGFAGMAGTDTAASTFASSYDSAANSLVEALGKMGEGAAKVGLILATSAHNYNDANAAAAHKPPPDIGPMPEQPFGCPPTPNVPNAMGDPSPGPWWWDLIVSYVQGKLWPNGHQDQLRKAESEWKFIAQWTIRQAELLWEGMGQLRAQDAEDIEAGWSVASDVYEQLFTVSENAKALAQMCADHAHNIDEAHSAIENAVAELGITTALIWAAGALLTPVTAGGSDYAAAGITAAKLAQVGSKVAAIVTRFEGAAVAVAAGGARVAPAAASVSTAMARVAALPVVRVAATGANAGRVGAQEQESLKQLARERDYERYVKGKQRKGESYRSYEDYLKSRDHWDNVTAQGHGEEIRIRDEYGLTEANGWKPQQVAPDGPGRFQEGSRIWDFTNTTEKQAAEVKSGSVPEADFSRQLAIDKKYVTERNWEITYYLREPLNPSQMARLKELESQSNGSFKTVEAWQ</sequence>
<protein>
    <recommendedName>
        <fullName evidence="3">Tox-REase-5 domain-containing protein</fullName>
    </recommendedName>
</protein>
<gene>
    <name evidence="1" type="ORF">FJK96_17965</name>
</gene>
<organism evidence="1 2">
    <name type="scientific">Mycobacteroides chelonae</name>
    <name type="common">Mycobacterium chelonae</name>
    <dbReference type="NCBI Taxonomy" id="1774"/>
    <lineage>
        <taxon>Bacteria</taxon>
        <taxon>Bacillati</taxon>
        <taxon>Actinomycetota</taxon>
        <taxon>Actinomycetes</taxon>
        <taxon>Mycobacteriales</taxon>
        <taxon>Mycobacteriaceae</taxon>
        <taxon>Mycobacteroides</taxon>
    </lineage>
</organism>
<evidence type="ECO:0000313" key="1">
    <source>
        <dbReference type="EMBL" id="QDF71853.1"/>
    </source>
</evidence>